<dbReference type="OrthoDB" id="5871205at2759"/>
<sequence>MNYGAIGAVIGHEITHGFDDTGRRYNAVGELDDWWDNKTLGQFMELKKCFVEQYGSIVEPGTGGLKSLKSAKLVCNYVVCQLSMSASVTEKQKVGSARKDPTTSINHFL</sequence>
<gene>
    <name evidence="3" type="ORF">GPUH_LOCUS20209</name>
</gene>
<feature type="domain" description="Peptidase M13 C-terminal" evidence="2">
    <location>
        <begin position="1"/>
        <end position="77"/>
    </location>
</feature>
<dbReference type="InterPro" id="IPR000718">
    <property type="entry name" value="Peptidase_M13"/>
</dbReference>
<accession>A0A183EGW6</accession>
<dbReference type="GO" id="GO:0016485">
    <property type="term" value="P:protein processing"/>
    <property type="evidence" value="ECO:0007669"/>
    <property type="project" value="TreeGrafter"/>
</dbReference>
<protein>
    <submittedName>
        <fullName evidence="5">Peptidase_M13 domain-containing protein</fullName>
    </submittedName>
</protein>
<organism evidence="5">
    <name type="scientific">Gongylonema pulchrum</name>
    <dbReference type="NCBI Taxonomy" id="637853"/>
    <lineage>
        <taxon>Eukaryota</taxon>
        <taxon>Metazoa</taxon>
        <taxon>Ecdysozoa</taxon>
        <taxon>Nematoda</taxon>
        <taxon>Chromadorea</taxon>
        <taxon>Rhabditida</taxon>
        <taxon>Spirurina</taxon>
        <taxon>Spiruromorpha</taxon>
        <taxon>Spiruroidea</taxon>
        <taxon>Gongylonematidae</taxon>
        <taxon>Gongylonema</taxon>
    </lineage>
</organism>
<dbReference type="WBParaSite" id="GPUH_0002023201-mRNA-1">
    <property type="protein sequence ID" value="GPUH_0002023201-mRNA-1"/>
    <property type="gene ID" value="GPUH_0002023201"/>
</dbReference>
<evidence type="ECO:0000256" key="1">
    <source>
        <dbReference type="ARBA" id="ARBA00007357"/>
    </source>
</evidence>
<evidence type="ECO:0000259" key="2">
    <source>
        <dbReference type="Pfam" id="PF01431"/>
    </source>
</evidence>
<dbReference type="Proteomes" id="UP000271098">
    <property type="component" value="Unassembled WGS sequence"/>
</dbReference>
<reference evidence="5" key="1">
    <citation type="submission" date="2016-06" db="UniProtKB">
        <authorList>
            <consortium name="WormBaseParasite"/>
        </authorList>
    </citation>
    <scope>IDENTIFICATION</scope>
</reference>
<name>A0A183EGW6_9BILA</name>
<dbReference type="PANTHER" id="PTHR11733">
    <property type="entry name" value="ZINC METALLOPROTEASE FAMILY M13 NEPRILYSIN-RELATED"/>
    <property type="match status" value="1"/>
</dbReference>
<proteinExistence type="inferred from homology"/>
<evidence type="ECO:0000313" key="4">
    <source>
        <dbReference type="Proteomes" id="UP000271098"/>
    </source>
</evidence>
<dbReference type="Gene3D" id="3.40.390.10">
    <property type="entry name" value="Collagenase (Catalytic Domain)"/>
    <property type="match status" value="1"/>
</dbReference>
<comment type="similarity">
    <text evidence="1">Belongs to the peptidase M13 family.</text>
</comment>
<dbReference type="EMBL" id="UYRT01089985">
    <property type="protein sequence ID" value="VDN35543.1"/>
    <property type="molecule type" value="Genomic_DNA"/>
</dbReference>
<dbReference type="PROSITE" id="PS51885">
    <property type="entry name" value="NEPRILYSIN"/>
    <property type="match status" value="1"/>
</dbReference>
<evidence type="ECO:0000313" key="3">
    <source>
        <dbReference type="EMBL" id="VDN35543.1"/>
    </source>
</evidence>
<dbReference type="SUPFAM" id="SSF55486">
    <property type="entry name" value="Metalloproteases ('zincins'), catalytic domain"/>
    <property type="match status" value="1"/>
</dbReference>
<dbReference type="PANTHER" id="PTHR11733:SF167">
    <property type="entry name" value="FI17812P1-RELATED"/>
    <property type="match status" value="1"/>
</dbReference>
<dbReference type="Pfam" id="PF01431">
    <property type="entry name" value="Peptidase_M13"/>
    <property type="match status" value="1"/>
</dbReference>
<dbReference type="GO" id="GO:0005886">
    <property type="term" value="C:plasma membrane"/>
    <property type="evidence" value="ECO:0007669"/>
    <property type="project" value="TreeGrafter"/>
</dbReference>
<dbReference type="GO" id="GO:0004222">
    <property type="term" value="F:metalloendopeptidase activity"/>
    <property type="evidence" value="ECO:0007669"/>
    <property type="project" value="InterPro"/>
</dbReference>
<reference evidence="3 4" key="2">
    <citation type="submission" date="2018-11" db="EMBL/GenBank/DDBJ databases">
        <authorList>
            <consortium name="Pathogen Informatics"/>
        </authorList>
    </citation>
    <scope>NUCLEOTIDE SEQUENCE [LARGE SCALE GENOMIC DNA]</scope>
</reference>
<dbReference type="InterPro" id="IPR024079">
    <property type="entry name" value="MetalloPept_cat_dom_sf"/>
</dbReference>
<dbReference type="AlphaFoldDB" id="A0A183EGW6"/>
<evidence type="ECO:0000313" key="5">
    <source>
        <dbReference type="WBParaSite" id="GPUH_0002023201-mRNA-1"/>
    </source>
</evidence>
<keyword evidence="4" id="KW-1185">Reference proteome</keyword>
<dbReference type="InterPro" id="IPR018497">
    <property type="entry name" value="Peptidase_M13_C"/>
</dbReference>